<evidence type="ECO:0000256" key="4">
    <source>
        <dbReference type="ARBA" id="ARBA00023136"/>
    </source>
</evidence>
<accession>A0A839SV91</accession>
<dbReference type="InterPro" id="IPR043461">
    <property type="entry name" value="LpxH-like"/>
</dbReference>
<organism evidence="8 9">
    <name type="scientific">Limibacillus halophilus</name>
    <dbReference type="NCBI Taxonomy" id="1579333"/>
    <lineage>
        <taxon>Bacteria</taxon>
        <taxon>Pseudomonadati</taxon>
        <taxon>Pseudomonadota</taxon>
        <taxon>Alphaproteobacteria</taxon>
        <taxon>Rhodospirillales</taxon>
        <taxon>Rhodovibrionaceae</taxon>
        <taxon>Limibacillus</taxon>
    </lineage>
</organism>
<sequence>MATRLNKRKGSERGMVATRSEPDNPTKSRQYRTIFLSDIHLGTRGCQAEYLLDFLKHNDAEIIYLVGDIIDGWRLKRSWYWPQSHNDVVQKLLRKARKGAKLVYVPGNHDEALRQYIGVHFGGVVVAQDMIHTTADGKRLLVMHGDAFDGVVRYARWLALLGDSAYTLALTVNTWFNFARRKLGLGYWSLSAYLKNKVKNAVKFVDSFERAVAQEARRRGVDGVVCGHIHKAEMRTIGDILYINDGDWVESCTALVEHHDGRLEIIAWAEQRNFSMLERRVDPSPPDHDTELAA</sequence>
<feature type="region of interest" description="Disordered" evidence="6">
    <location>
        <begin position="1"/>
        <end position="27"/>
    </location>
</feature>
<dbReference type="Proteomes" id="UP000581135">
    <property type="component" value="Unassembled WGS sequence"/>
</dbReference>
<evidence type="ECO:0000256" key="6">
    <source>
        <dbReference type="SAM" id="MobiDB-lite"/>
    </source>
</evidence>
<dbReference type="AlphaFoldDB" id="A0A839SV91"/>
<dbReference type="GO" id="GO:0008758">
    <property type="term" value="F:UDP-2,3-diacylglucosamine hydrolase activity"/>
    <property type="evidence" value="ECO:0007669"/>
    <property type="project" value="TreeGrafter"/>
</dbReference>
<feature type="compositionally biased region" description="Basic residues" evidence="6">
    <location>
        <begin position="1"/>
        <end position="10"/>
    </location>
</feature>
<keyword evidence="3" id="KW-0479">Metal-binding</keyword>
<evidence type="ECO:0000259" key="7">
    <source>
        <dbReference type="Pfam" id="PF00149"/>
    </source>
</evidence>
<dbReference type="SUPFAM" id="SSF56300">
    <property type="entry name" value="Metallo-dependent phosphatases"/>
    <property type="match status" value="1"/>
</dbReference>
<protein>
    <submittedName>
        <fullName evidence="8">UDP-2,3-diacylglucosamine pyrophosphatase LpxH</fullName>
    </submittedName>
</protein>
<comment type="caution">
    <text evidence="8">The sequence shown here is derived from an EMBL/GenBank/DDBJ whole genome shotgun (WGS) entry which is preliminary data.</text>
</comment>
<keyword evidence="2" id="KW-0997">Cell inner membrane</keyword>
<dbReference type="Gene3D" id="3.60.21.10">
    <property type="match status" value="1"/>
</dbReference>
<name>A0A839SV91_9PROT</name>
<dbReference type="InterPro" id="IPR029052">
    <property type="entry name" value="Metallo-depent_PP-like"/>
</dbReference>
<dbReference type="GO" id="GO:0009245">
    <property type="term" value="P:lipid A biosynthetic process"/>
    <property type="evidence" value="ECO:0007669"/>
    <property type="project" value="TreeGrafter"/>
</dbReference>
<dbReference type="InterPro" id="IPR004843">
    <property type="entry name" value="Calcineurin-like_PHP"/>
</dbReference>
<dbReference type="FunFam" id="3.60.21.10:FF:000029">
    <property type="entry name" value="UDP-2,3-diacylglucosamine hydrolase"/>
    <property type="match status" value="1"/>
</dbReference>
<evidence type="ECO:0000256" key="3">
    <source>
        <dbReference type="ARBA" id="ARBA00022723"/>
    </source>
</evidence>
<dbReference type="Pfam" id="PF00149">
    <property type="entry name" value="Metallophos"/>
    <property type="match status" value="1"/>
</dbReference>
<feature type="domain" description="Calcineurin-like phosphoesterase" evidence="7">
    <location>
        <begin position="32"/>
        <end position="231"/>
    </location>
</feature>
<keyword evidence="9" id="KW-1185">Reference proteome</keyword>
<evidence type="ECO:0000256" key="2">
    <source>
        <dbReference type="ARBA" id="ARBA00022519"/>
    </source>
</evidence>
<dbReference type="PANTHER" id="PTHR34990:SF2">
    <property type="entry name" value="BLL8164 PROTEIN"/>
    <property type="match status" value="1"/>
</dbReference>
<dbReference type="PANTHER" id="PTHR34990">
    <property type="entry name" value="UDP-2,3-DIACYLGLUCOSAMINE HYDROLASE-RELATED"/>
    <property type="match status" value="1"/>
</dbReference>
<proteinExistence type="predicted"/>
<keyword evidence="5" id="KW-0464">Manganese</keyword>
<keyword evidence="4" id="KW-0472">Membrane</keyword>
<dbReference type="GO" id="GO:0016020">
    <property type="term" value="C:membrane"/>
    <property type="evidence" value="ECO:0007669"/>
    <property type="project" value="GOC"/>
</dbReference>
<keyword evidence="1" id="KW-1003">Cell membrane</keyword>
<dbReference type="EMBL" id="JACHXA010000010">
    <property type="protein sequence ID" value="MBB3066721.1"/>
    <property type="molecule type" value="Genomic_DNA"/>
</dbReference>
<dbReference type="GO" id="GO:0046872">
    <property type="term" value="F:metal ion binding"/>
    <property type="evidence" value="ECO:0007669"/>
    <property type="project" value="UniProtKB-KW"/>
</dbReference>
<reference evidence="8 9" key="1">
    <citation type="submission" date="2020-08" db="EMBL/GenBank/DDBJ databases">
        <title>Genomic Encyclopedia of Type Strains, Phase III (KMG-III): the genomes of soil and plant-associated and newly described type strains.</title>
        <authorList>
            <person name="Whitman W."/>
        </authorList>
    </citation>
    <scope>NUCLEOTIDE SEQUENCE [LARGE SCALE GENOMIC DNA]</scope>
    <source>
        <strain evidence="8 9">CECT 8803</strain>
    </source>
</reference>
<dbReference type="CDD" id="cd07398">
    <property type="entry name" value="MPP_YbbF-LpxH"/>
    <property type="match status" value="1"/>
</dbReference>
<evidence type="ECO:0000256" key="5">
    <source>
        <dbReference type="ARBA" id="ARBA00023211"/>
    </source>
</evidence>
<evidence type="ECO:0000256" key="1">
    <source>
        <dbReference type="ARBA" id="ARBA00022475"/>
    </source>
</evidence>
<gene>
    <name evidence="8" type="ORF">FHR98_003031</name>
</gene>
<evidence type="ECO:0000313" key="9">
    <source>
        <dbReference type="Proteomes" id="UP000581135"/>
    </source>
</evidence>
<evidence type="ECO:0000313" key="8">
    <source>
        <dbReference type="EMBL" id="MBB3066721.1"/>
    </source>
</evidence>